<dbReference type="Gene3D" id="2.40.50.90">
    <property type="match status" value="1"/>
</dbReference>
<dbReference type="PANTHER" id="PTHR16442:SF1">
    <property type="entry name" value="RING FINGER PROTEIN 17"/>
    <property type="match status" value="1"/>
</dbReference>
<feature type="domain" description="Tudor" evidence="1">
    <location>
        <begin position="69"/>
        <end position="130"/>
    </location>
</feature>
<dbReference type="AlphaFoldDB" id="E4YXW5"/>
<dbReference type="Gene3D" id="2.30.30.140">
    <property type="match status" value="1"/>
</dbReference>
<dbReference type="PROSITE" id="PS50304">
    <property type="entry name" value="TUDOR"/>
    <property type="match status" value="1"/>
</dbReference>
<dbReference type="InterPro" id="IPR035437">
    <property type="entry name" value="SNase_OB-fold_sf"/>
</dbReference>
<evidence type="ECO:0000313" key="2">
    <source>
        <dbReference type="EMBL" id="CBY40300.1"/>
    </source>
</evidence>
<accession>E4YXW5</accession>
<evidence type="ECO:0000259" key="1">
    <source>
        <dbReference type="PROSITE" id="PS50304"/>
    </source>
</evidence>
<dbReference type="SMART" id="SM00333">
    <property type="entry name" value="TUDOR"/>
    <property type="match status" value="1"/>
</dbReference>
<dbReference type="EMBL" id="FN655861">
    <property type="protein sequence ID" value="CBY40300.1"/>
    <property type="molecule type" value="Genomic_DNA"/>
</dbReference>
<name>E4YXW5_OIKDI</name>
<gene>
    <name evidence="2" type="ORF">GSOID_T00022290001</name>
</gene>
<dbReference type="Proteomes" id="UP000011014">
    <property type="component" value="Unassembled WGS sequence"/>
</dbReference>
<dbReference type="InterPro" id="IPR002999">
    <property type="entry name" value="Tudor"/>
</dbReference>
<reference evidence="2" key="1">
    <citation type="journal article" date="2010" name="Science">
        <title>Plasticity of animal genome architecture unmasked by rapid evolution of a pelagic tunicate.</title>
        <authorList>
            <person name="Denoeud F."/>
            <person name="Henriet S."/>
            <person name="Mungpakdee S."/>
            <person name="Aury J.M."/>
            <person name="Da Silva C."/>
            <person name="Brinkmann H."/>
            <person name="Mikhaleva J."/>
            <person name="Olsen L.C."/>
            <person name="Jubin C."/>
            <person name="Canestro C."/>
            <person name="Bouquet J.M."/>
            <person name="Danks G."/>
            <person name="Poulain J."/>
            <person name="Campsteijn C."/>
            <person name="Adamski M."/>
            <person name="Cross I."/>
            <person name="Yadetie F."/>
            <person name="Muffato M."/>
            <person name="Louis A."/>
            <person name="Butcher S."/>
            <person name="Tsagkogeorga G."/>
            <person name="Konrad A."/>
            <person name="Singh S."/>
            <person name="Jensen M.F."/>
            <person name="Cong E.H."/>
            <person name="Eikeseth-Otteraa H."/>
            <person name="Noel B."/>
            <person name="Anthouard V."/>
            <person name="Porcel B.M."/>
            <person name="Kachouri-Lafond R."/>
            <person name="Nishino A."/>
            <person name="Ugolini M."/>
            <person name="Chourrout P."/>
            <person name="Nishida H."/>
            <person name="Aasland R."/>
            <person name="Huzurbazar S."/>
            <person name="Westhof E."/>
            <person name="Delsuc F."/>
            <person name="Lehrach H."/>
            <person name="Reinhardt R."/>
            <person name="Weissenbach J."/>
            <person name="Roy S.W."/>
            <person name="Artiguenave F."/>
            <person name="Postlethwait J.H."/>
            <person name="Manak J.R."/>
            <person name="Thompson E.M."/>
            <person name="Jaillon O."/>
            <person name="Du Pasquier L."/>
            <person name="Boudinot P."/>
            <person name="Liberles D.A."/>
            <person name="Volff J.N."/>
            <person name="Philippe H."/>
            <person name="Lenhard B."/>
            <person name="Roest Crollius H."/>
            <person name="Wincker P."/>
            <person name="Chourrout D."/>
        </authorList>
    </citation>
    <scope>NUCLEOTIDE SEQUENCE [LARGE SCALE GENOMIC DNA]</scope>
</reference>
<dbReference type="SUPFAM" id="SSF63748">
    <property type="entry name" value="Tudor/PWWP/MBT"/>
    <property type="match status" value="1"/>
</dbReference>
<dbReference type="PANTHER" id="PTHR16442">
    <property type="entry name" value="RING FINGER PROTEIN 17"/>
    <property type="match status" value="1"/>
</dbReference>
<sequence length="194" mass="22228">MVKVVRTRPCRREPAPGDSLSVFFTACSVFDGFLSLWGQMIELDDPYNEFKAKIEDVAQSVSSETSKKDFNDGDGCLLKYSFDQTWYRGRVMNKIYERKTAYRVHLIDYGNVEIVDQNSIKDIPHEISEEAYPPHACKFFLSGIHPTRNCWSIDAMHAAEKFSVYRAFTVNVVSVSEGRVYNIHSPEINSHLQS</sequence>
<dbReference type="Pfam" id="PF00567">
    <property type="entry name" value="TUDOR"/>
    <property type="match status" value="1"/>
</dbReference>
<protein>
    <recommendedName>
        <fullName evidence="1">Tudor domain-containing protein</fullName>
    </recommendedName>
</protein>
<proteinExistence type="predicted"/>
<organism evidence="2">
    <name type="scientific">Oikopleura dioica</name>
    <name type="common">Tunicate</name>
    <dbReference type="NCBI Taxonomy" id="34765"/>
    <lineage>
        <taxon>Eukaryota</taxon>
        <taxon>Metazoa</taxon>
        <taxon>Chordata</taxon>
        <taxon>Tunicata</taxon>
        <taxon>Appendicularia</taxon>
        <taxon>Copelata</taxon>
        <taxon>Oikopleuridae</taxon>
        <taxon>Oikopleura</taxon>
    </lineage>
</organism>